<evidence type="ECO:0000313" key="5">
    <source>
        <dbReference type="Proteomes" id="UP000887540"/>
    </source>
</evidence>
<accession>A0A914EG25</accession>
<dbReference type="CDD" id="cd02440">
    <property type="entry name" value="AdoMet_MTases"/>
    <property type="match status" value="1"/>
</dbReference>
<dbReference type="GO" id="GO:0032259">
    <property type="term" value="P:methylation"/>
    <property type="evidence" value="ECO:0007669"/>
    <property type="project" value="UniProtKB-KW"/>
</dbReference>
<sequence>MLGAPEVLQFGKNFIQLIGAKRALDIGTFTGASALSWALALPPNGEVISMDIGHEALNNVGKPVINSKPEIAKKIKFELGSAIDTLDNLLKNGESGKFDFAFIDADKPNYSNYYKKCMELLRSGGVILVDNSLWNGSVAREPNRDENTKAIDACNKLIFDDPASNSALINVGDGLHIAFKK</sequence>
<dbReference type="WBParaSite" id="ACRNAN_scaffold751.g16861.t1">
    <property type="protein sequence ID" value="ACRNAN_scaffold751.g16861.t1"/>
    <property type="gene ID" value="ACRNAN_scaffold751.g16861"/>
</dbReference>
<dbReference type="GO" id="GO:0008171">
    <property type="term" value="F:O-methyltransferase activity"/>
    <property type="evidence" value="ECO:0007669"/>
    <property type="project" value="InterPro"/>
</dbReference>
<keyword evidence="5" id="KW-1185">Reference proteome</keyword>
<name>A0A914EG25_9BILA</name>
<dbReference type="AlphaFoldDB" id="A0A914EG25"/>
<dbReference type="SUPFAM" id="SSF53335">
    <property type="entry name" value="S-adenosyl-L-methionine-dependent methyltransferases"/>
    <property type="match status" value="1"/>
</dbReference>
<comment type="similarity">
    <text evidence="4">Belongs to the class I-like SAM-binding methyltransferase superfamily. Cation-dependent O-methyltransferase family.</text>
</comment>
<protein>
    <submittedName>
        <fullName evidence="6">O-methyltransferase</fullName>
    </submittedName>
</protein>
<organism evidence="5 6">
    <name type="scientific">Acrobeloides nanus</name>
    <dbReference type="NCBI Taxonomy" id="290746"/>
    <lineage>
        <taxon>Eukaryota</taxon>
        <taxon>Metazoa</taxon>
        <taxon>Ecdysozoa</taxon>
        <taxon>Nematoda</taxon>
        <taxon>Chromadorea</taxon>
        <taxon>Rhabditida</taxon>
        <taxon>Tylenchina</taxon>
        <taxon>Cephalobomorpha</taxon>
        <taxon>Cephaloboidea</taxon>
        <taxon>Cephalobidae</taxon>
        <taxon>Acrobeloides</taxon>
    </lineage>
</organism>
<dbReference type="InterPro" id="IPR029063">
    <property type="entry name" value="SAM-dependent_MTases_sf"/>
</dbReference>
<evidence type="ECO:0000256" key="4">
    <source>
        <dbReference type="ARBA" id="ARBA00023453"/>
    </source>
</evidence>
<evidence type="ECO:0000256" key="1">
    <source>
        <dbReference type="ARBA" id="ARBA00022603"/>
    </source>
</evidence>
<keyword evidence="1" id="KW-0489">Methyltransferase</keyword>
<dbReference type="Gene3D" id="3.40.50.150">
    <property type="entry name" value="Vaccinia Virus protein VP39"/>
    <property type="match status" value="1"/>
</dbReference>
<dbReference type="InterPro" id="IPR002935">
    <property type="entry name" value="SAM_O-MeTrfase"/>
</dbReference>
<evidence type="ECO:0000256" key="2">
    <source>
        <dbReference type="ARBA" id="ARBA00022679"/>
    </source>
</evidence>
<dbReference type="Pfam" id="PF01596">
    <property type="entry name" value="Methyltransf_3"/>
    <property type="match status" value="1"/>
</dbReference>
<keyword evidence="2" id="KW-0808">Transferase</keyword>
<dbReference type="GO" id="GO:0008757">
    <property type="term" value="F:S-adenosylmethionine-dependent methyltransferase activity"/>
    <property type="evidence" value="ECO:0007669"/>
    <property type="project" value="TreeGrafter"/>
</dbReference>
<evidence type="ECO:0000313" key="6">
    <source>
        <dbReference type="WBParaSite" id="ACRNAN_scaffold751.g16861.t1"/>
    </source>
</evidence>
<reference evidence="6" key="1">
    <citation type="submission" date="2022-11" db="UniProtKB">
        <authorList>
            <consortium name="WormBaseParasite"/>
        </authorList>
    </citation>
    <scope>IDENTIFICATION</scope>
</reference>
<dbReference type="Proteomes" id="UP000887540">
    <property type="component" value="Unplaced"/>
</dbReference>
<evidence type="ECO:0000256" key="3">
    <source>
        <dbReference type="ARBA" id="ARBA00022691"/>
    </source>
</evidence>
<proteinExistence type="inferred from homology"/>
<keyword evidence="3" id="KW-0949">S-adenosyl-L-methionine</keyword>
<dbReference type="PROSITE" id="PS51682">
    <property type="entry name" value="SAM_OMT_I"/>
    <property type="match status" value="1"/>
</dbReference>
<dbReference type="PANTHER" id="PTHR10509">
    <property type="entry name" value="O-METHYLTRANSFERASE-RELATED"/>
    <property type="match status" value="1"/>
</dbReference>
<dbReference type="PANTHER" id="PTHR10509:SF93">
    <property type="entry name" value="CATECHOL O-METHYLTRANSFERASE DOMAIN-CONTAINING PROTEIN 1"/>
    <property type="match status" value="1"/>
</dbReference>
<dbReference type="InterPro" id="IPR050362">
    <property type="entry name" value="Cation-dep_OMT"/>
</dbReference>